<protein>
    <submittedName>
        <fullName evidence="4">FecR family protein</fullName>
    </submittedName>
</protein>
<feature type="transmembrane region" description="Helical" evidence="1">
    <location>
        <begin position="80"/>
        <end position="101"/>
    </location>
</feature>
<feature type="domain" description="Protein FecR C-terminal" evidence="3">
    <location>
        <begin position="257"/>
        <end position="324"/>
    </location>
</feature>
<gene>
    <name evidence="4" type="ORF">SAMN05421740_1225</name>
</gene>
<keyword evidence="1" id="KW-0472">Membrane</keyword>
<feature type="domain" description="FecR protein" evidence="2">
    <location>
        <begin position="119"/>
        <end position="213"/>
    </location>
</feature>
<dbReference type="Gene3D" id="3.55.50.30">
    <property type="match status" value="1"/>
</dbReference>
<evidence type="ECO:0000259" key="2">
    <source>
        <dbReference type="Pfam" id="PF04773"/>
    </source>
</evidence>
<keyword evidence="5" id="KW-1185">Reference proteome</keyword>
<reference evidence="5" key="1">
    <citation type="submission" date="2016-10" db="EMBL/GenBank/DDBJ databases">
        <authorList>
            <person name="Varghese N."/>
            <person name="Submissions S."/>
        </authorList>
    </citation>
    <scope>NUCLEOTIDE SEQUENCE [LARGE SCALE GENOMIC DNA]</scope>
    <source>
        <strain evidence="5">Jip14</strain>
    </source>
</reference>
<dbReference type="Gene3D" id="2.60.120.1440">
    <property type="match status" value="1"/>
</dbReference>
<dbReference type="GO" id="GO:0016989">
    <property type="term" value="F:sigma factor antagonist activity"/>
    <property type="evidence" value="ECO:0007669"/>
    <property type="project" value="TreeGrafter"/>
</dbReference>
<dbReference type="AlphaFoldDB" id="A0A1H7UQW6"/>
<dbReference type="PANTHER" id="PTHR30273">
    <property type="entry name" value="PERIPLASMIC SIGNAL SENSOR AND SIGMA FACTOR ACTIVATOR FECR-RELATED"/>
    <property type="match status" value="1"/>
</dbReference>
<dbReference type="PANTHER" id="PTHR30273:SF2">
    <property type="entry name" value="PROTEIN FECR"/>
    <property type="match status" value="1"/>
</dbReference>
<dbReference type="InterPro" id="IPR012373">
    <property type="entry name" value="Ferrdict_sens_TM"/>
</dbReference>
<accession>A0A1H7UQW6</accession>
<dbReference type="InterPro" id="IPR006860">
    <property type="entry name" value="FecR"/>
</dbReference>
<keyword evidence="1" id="KW-0812">Transmembrane</keyword>
<proteinExistence type="predicted"/>
<evidence type="ECO:0000313" key="5">
    <source>
        <dbReference type="Proteomes" id="UP000198916"/>
    </source>
</evidence>
<dbReference type="Pfam" id="PF04773">
    <property type="entry name" value="FecR"/>
    <property type="match status" value="1"/>
</dbReference>
<name>A0A1H7UQW6_9SPHI</name>
<dbReference type="InterPro" id="IPR032508">
    <property type="entry name" value="FecR_C"/>
</dbReference>
<keyword evidence="1" id="KW-1133">Transmembrane helix</keyword>
<dbReference type="Proteomes" id="UP000198916">
    <property type="component" value="Unassembled WGS sequence"/>
</dbReference>
<organism evidence="4 5">
    <name type="scientific">Parapedobacter koreensis</name>
    <dbReference type="NCBI Taxonomy" id="332977"/>
    <lineage>
        <taxon>Bacteria</taxon>
        <taxon>Pseudomonadati</taxon>
        <taxon>Bacteroidota</taxon>
        <taxon>Sphingobacteriia</taxon>
        <taxon>Sphingobacteriales</taxon>
        <taxon>Sphingobacteriaceae</taxon>
        <taxon>Parapedobacter</taxon>
    </lineage>
</organism>
<evidence type="ECO:0000256" key="1">
    <source>
        <dbReference type="SAM" id="Phobius"/>
    </source>
</evidence>
<evidence type="ECO:0000313" key="4">
    <source>
        <dbReference type="EMBL" id="SEL99361.1"/>
    </source>
</evidence>
<dbReference type="PIRSF" id="PIRSF018266">
    <property type="entry name" value="FecR"/>
    <property type="match status" value="1"/>
</dbReference>
<dbReference type="Pfam" id="PF16344">
    <property type="entry name" value="FecR_C"/>
    <property type="match status" value="1"/>
</dbReference>
<evidence type="ECO:0000259" key="3">
    <source>
        <dbReference type="Pfam" id="PF16344"/>
    </source>
</evidence>
<sequence>MSRIIQMKITQELLDRYYEGCCTAEEQAAVERWLAEDPGLPDIPDLAHLQTLEDREWGRLRENHIRSGKPERQTRRLSRLWMVAASLLALVTVSVAVYWLITPKAHNVSLATTEPAFREYRTEPGQKAKVILPDGSTVHLNAGSYIRFPAAFDHRERTVDFEGEGYFSIVRQDGVPFTVRSGETRTHVLGTKFNLRAYPTENRTELVLEEGRVAFLRKNQPDSVVLEPGQRVIAQPIQPLAVARVDPARYTAWKDNRLRFDGMPLSEVVAALERWYGIDIEVTDSALLRETYSGQFDNPTVHRVLESLSYAIKFNYEQQGKKFKIYR</sequence>
<dbReference type="STRING" id="332977.SAMN05421740_1225"/>
<dbReference type="EMBL" id="FNZR01000022">
    <property type="protein sequence ID" value="SEL99361.1"/>
    <property type="molecule type" value="Genomic_DNA"/>
</dbReference>